<dbReference type="SUPFAM" id="SSF89095">
    <property type="entry name" value="GatB/YqeY motif"/>
    <property type="match status" value="1"/>
</dbReference>
<evidence type="ECO:0008006" key="2">
    <source>
        <dbReference type="Google" id="ProtNLM"/>
    </source>
</evidence>
<dbReference type="Gene3D" id="1.10.1510.10">
    <property type="entry name" value="Uncharacterised protein YqeY/AIM41 PF09424, N-terminal domain"/>
    <property type="match status" value="1"/>
</dbReference>
<dbReference type="PANTHER" id="PTHR28055:SF1">
    <property type="entry name" value="ALTERED INHERITANCE OF MITOCHONDRIA PROTEIN 41, MITOCHONDRIAL"/>
    <property type="match status" value="1"/>
</dbReference>
<reference evidence="1" key="1">
    <citation type="submission" date="2018-05" db="EMBL/GenBank/DDBJ databases">
        <authorList>
            <person name="Lanie J.A."/>
            <person name="Ng W.-L."/>
            <person name="Kazmierczak K.M."/>
            <person name="Andrzejewski T.M."/>
            <person name="Davidsen T.M."/>
            <person name="Wayne K.J."/>
            <person name="Tettelin H."/>
            <person name="Glass J.I."/>
            <person name="Rusch D."/>
            <person name="Podicherti R."/>
            <person name="Tsui H.-C.T."/>
            <person name="Winkler M.E."/>
        </authorList>
    </citation>
    <scope>NUCLEOTIDE SEQUENCE</scope>
</reference>
<dbReference type="PANTHER" id="PTHR28055">
    <property type="entry name" value="ALTERED INHERITANCE OF MITOCHONDRIA PROTEIN 41, MITOCHONDRIAL"/>
    <property type="match status" value="1"/>
</dbReference>
<dbReference type="InterPro" id="IPR042184">
    <property type="entry name" value="YqeY/Aim41_N"/>
</dbReference>
<organism evidence="1">
    <name type="scientific">marine metagenome</name>
    <dbReference type="NCBI Taxonomy" id="408172"/>
    <lineage>
        <taxon>unclassified sequences</taxon>
        <taxon>metagenomes</taxon>
        <taxon>ecological metagenomes</taxon>
    </lineage>
</organism>
<dbReference type="InterPro" id="IPR019004">
    <property type="entry name" value="YqeY/Aim41"/>
</dbReference>
<dbReference type="EMBL" id="UINC01153007">
    <property type="protein sequence ID" value="SVD47482.1"/>
    <property type="molecule type" value="Genomic_DNA"/>
</dbReference>
<accession>A0A382VLT4</accession>
<proteinExistence type="predicted"/>
<gene>
    <name evidence="1" type="ORF">METZ01_LOCUS400336</name>
</gene>
<dbReference type="InterPro" id="IPR023168">
    <property type="entry name" value="GatB_Yqey_C_2"/>
</dbReference>
<dbReference type="InterPro" id="IPR003789">
    <property type="entry name" value="Asn/Gln_tRNA_amidoTrase-B-like"/>
</dbReference>
<dbReference type="AlphaFoldDB" id="A0A382VLT4"/>
<dbReference type="Pfam" id="PF09424">
    <property type="entry name" value="YqeY"/>
    <property type="match status" value="1"/>
</dbReference>
<sequence length="147" mass="16731">MSLFNQIQTDMYAAMKAGEKEKSGTLRITLAKLKDKRIEKKDDLSEEEEVKILQTLVKQRKESIELYEKGDREDLVNAEKNEMEILNGYLPKMMSEDDIRSIVQSVVKEVGAASMADMGRVMPEVMKRGKGLIDGKTAQNFVRESLE</sequence>
<protein>
    <recommendedName>
        <fullName evidence="2">GatB/YqeY domain-containing protein</fullName>
    </recommendedName>
</protein>
<dbReference type="GO" id="GO:0016884">
    <property type="term" value="F:carbon-nitrogen ligase activity, with glutamine as amido-N-donor"/>
    <property type="evidence" value="ECO:0007669"/>
    <property type="project" value="InterPro"/>
</dbReference>
<dbReference type="Gene3D" id="1.10.10.410">
    <property type="match status" value="1"/>
</dbReference>
<name>A0A382VLT4_9ZZZZ</name>
<evidence type="ECO:0000313" key="1">
    <source>
        <dbReference type="EMBL" id="SVD47482.1"/>
    </source>
</evidence>